<evidence type="ECO:0000256" key="1">
    <source>
        <dbReference type="ARBA" id="ARBA00022649"/>
    </source>
</evidence>
<proteinExistence type="predicted"/>
<dbReference type="InterPro" id="IPR007712">
    <property type="entry name" value="RelE/ParE_toxin"/>
</dbReference>
<dbReference type="AlphaFoldDB" id="A0AAU8U2D1"/>
<name>A0AAU8U2D1_9BACT</name>
<sequence length="92" mass="11043">MQIKYNKKFEKRTDEIVSFIWKDSPANAVKFYDGLLEAIEKITFMPYKHRKSTAFNNQQIRDLIFKNYVIPFYIDEENNSIEILSIYGRNLP</sequence>
<evidence type="ECO:0000313" key="2">
    <source>
        <dbReference type="EMBL" id="AKT91419.1"/>
    </source>
</evidence>
<accession>A0AAU8U2D1</accession>
<keyword evidence="1" id="KW-1277">Toxin-antitoxin system</keyword>
<organism evidence="2 3">
    <name type="scientific">Campylobacter ureolyticus RIGS 9880</name>
    <dbReference type="NCBI Taxonomy" id="1032069"/>
    <lineage>
        <taxon>Bacteria</taxon>
        <taxon>Pseudomonadati</taxon>
        <taxon>Campylobacterota</taxon>
        <taxon>Epsilonproteobacteria</taxon>
        <taxon>Campylobacterales</taxon>
        <taxon>Campylobacteraceae</taxon>
        <taxon>Campylobacter</taxon>
    </lineage>
</organism>
<reference evidence="2 3" key="1">
    <citation type="journal article" date="2015" name="Genome Announc.">
        <title>Complete Genome Sequence of the Campylobacter ureolyticus Clinical Isolate RIGS 9880.</title>
        <authorList>
            <person name="Miller W.G."/>
            <person name="Yee E."/>
            <person name="On S.L."/>
            <person name="Andersen L.P."/>
            <person name="Bono J.L."/>
        </authorList>
    </citation>
    <scope>NUCLEOTIDE SEQUENCE [LARGE SCALE GENOMIC DNA]</scope>
    <source>
        <strain evidence="2 3">RIGS 9880</strain>
    </source>
</reference>
<evidence type="ECO:0000313" key="3">
    <source>
        <dbReference type="Proteomes" id="UP000063971"/>
    </source>
</evidence>
<dbReference type="EMBL" id="CP012195">
    <property type="protein sequence ID" value="AKT91419.1"/>
    <property type="molecule type" value="Genomic_DNA"/>
</dbReference>
<dbReference type="KEGG" id="cure:CUREO_1613"/>
<dbReference type="Proteomes" id="UP000063971">
    <property type="component" value="Chromosome"/>
</dbReference>
<dbReference type="RefSeq" id="WP_050335887.1">
    <property type="nucleotide sequence ID" value="NZ_CP012195.1"/>
</dbReference>
<dbReference type="InterPro" id="IPR035093">
    <property type="entry name" value="RelE/ParE_toxin_dom_sf"/>
</dbReference>
<gene>
    <name evidence="2" type="ORF">CUREO_1613</name>
</gene>
<dbReference type="Pfam" id="PF05016">
    <property type="entry name" value="ParE_toxin"/>
    <property type="match status" value="1"/>
</dbReference>
<protein>
    <submittedName>
        <fullName evidence="2">Toxin-antitoxin system, toxin component, RelE/ParE family</fullName>
    </submittedName>
</protein>
<dbReference type="Gene3D" id="3.30.2310.20">
    <property type="entry name" value="RelE-like"/>
    <property type="match status" value="1"/>
</dbReference>